<proteinExistence type="predicted"/>
<dbReference type="InParanoid" id="B7Q1D0"/>
<dbReference type="EMBL" id="ABJB010257729">
    <property type="status" value="NOT_ANNOTATED_CDS"/>
    <property type="molecule type" value="Genomic_DNA"/>
</dbReference>
<dbReference type="EnsemblMetazoa" id="ISCW009745-RA">
    <property type="protein sequence ID" value="ISCW009745-PA"/>
    <property type="gene ID" value="ISCW009745"/>
</dbReference>
<keyword evidence="4" id="KW-1185">Reference proteome</keyword>
<evidence type="ECO:0000313" key="4">
    <source>
        <dbReference type="Proteomes" id="UP000001555"/>
    </source>
</evidence>
<organism>
    <name type="scientific">Ixodes scapularis</name>
    <name type="common">Black-legged tick</name>
    <name type="synonym">Deer tick</name>
    <dbReference type="NCBI Taxonomy" id="6945"/>
    <lineage>
        <taxon>Eukaryota</taxon>
        <taxon>Metazoa</taxon>
        <taxon>Ecdysozoa</taxon>
        <taxon>Arthropoda</taxon>
        <taxon>Chelicerata</taxon>
        <taxon>Arachnida</taxon>
        <taxon>Acari</taxon>
        <taxon>Parasitiformes</taxon>
        <taxon>Ixodida</taxon>
        <taxon>Ixodoidea</taxon>
        <taxon>Ixodidae</taxon>
        <taxon>Ixodinae</taxon>
        <taxon>Ixodes</taxon>
    </lineage>
</organism>
<name>B7Q1D0_IXOSC</name>
<feature type="compositionally biased region" description="Pro residues" evidence="1">
    <location>
        <begin position="45"/>
        <end position="59"/>
    </location>
</feature>
<evidence type="ECO:0000256" key="1">
    <source>
        <dbReference type="SAM" id="MobiDB-lite"/>
    </source>
</evidence>
<gene>
    <name evidence="2" type="ORF">IscW_ISCW009745</name>
</gene>
<reference evidence="3" key="2">
    <citation type="submission" date="2020-05" db="UniProtKB">
        <authorList>
            <consortium name="EnsemblMetazoa"/>
        </authorList>
    </citation>
    <scope>IDENTIFICATION</scope>
    <source>
        <strain evidence="3">wikel</strain>
    </source>
</reference>
<dbReference type="PaxDb" id="6945-B7Q1D0"/>
<evidence type="ECO:0000313" key="2">
    <source>
        <dbReference type="EMBL" id="EEC12652.1"/>
    </source>
</evidence>
<accession>B7Q1D0</accession>
<dbReference type="Proteomes" id="UP000001555">
    <property type="component" value="Unassembled WGS sequence"/>
</dbReference>
<dbReference type="EMBL" id="DS837119">
    <property type="protein sequence ID" value="EEC12652.1"/>
    <property type="molecule type" value="Genomic_DNA"/>
</dbReference>
<sequence>RGPGAAEDAVFSLPTRRSQSRCSDETGPTCLHPTPGPSFSILRATPPPPAPFKAPQPPSHRPRRRPPALRALLHQWTSRTFL</sequence>
<feature type="non-terminal residue" evidence="2">
    <location>
        <position position="1"/>
    </location>
</feature>
<feature type="region of interest" description="Disordered" evidence="1">
    <location>
        <begin position="1"/>
        <end position="68"/>
    </location>
</feature>
<evidence type="ECO:0000313" key="3">
    <source>
        <dbReference type="EnsemblMetazoa" id="ISCW009745-PA"/>
    </source>
</evidence>
<dbReference type="HOGENOM" id="CLU_2564959_0_0_1"/>
<reference evidence="2 4" key="1">
    <citation type="submission" date="2008-03" db="EMBL/GenBank/DDBJ databases">
        <title>Annotation of Ixodes scapularis.</title>
        <authorList>
            <consortium name="Ixodes scapularis Genome Project Consortium"/>
            <person name="Caler E."/>
            <person name="Hannick L.I."/>
            <person name="Bidwell S."/>
            <person name="Joardar V."/>
            <person name="Thiagarajan M."/>
            <person name="Amedeo P."/>
            <person name="Galinsky K.J."/>
            <person name="Schobel S."/>
            <person name="Inman J."/>
            <person name="Hostetler J."/>
            <person name="Miller J."/>
            <person name="Hammond M."/>
            <person name="Megy K."/>
            <person name="Lawson D."/>
            <person name="Kodira C."/>
            <person name="Sutton G."/>
            <person name="Meyer J."/>
            <person name="Hill C.A."/>
            <person name="Birren B."/>
            <person name="Nene V."/>
            <person name="Collins F."/>
            <person name="Alarcon-Chaidez F."/>
            <person name="Wikel S."/>
            <person name="Strausberg R."/>
        </authorList>
    </citation>
    <scope>NUCLEOTIDE SEQUENCE [LARGE SCALE GENOMIC DNA]</scope>
    <source>
        <strain evidence="4">Wikel</strain>
        <strain evidence="2">Wikel colony</strain>
    </source>
</reference>
<feature type="non-terminal residue" evidence="2">
    <location>
        <position position="82"/>
    </location>
</feature>
<protein>
    <submittedName>
        <fullName evidence="2 3">Uncharacterized protein</fullName>
    </submittedName>
</protein>
<dbReference type="AlphaFoldDB" id="B7Q1D0"/>
<dbReference type="VEuPathDB" id="VectorBase:ISCW009745"/>